<keyword evidence="17" id="KW-1185">Reference proteome</keyword>
<feature type="binding site" evidence="15">
    <location>
        <position position="61"/>
    </location>
    <ligand>
        <name>(R)-pantoate</name>
        <dbReference type="ChEBI" id="CHEBI:15980"/>
    </ligand>
</feature>
<dbReference type="Gene3D" id="3.30.1300.10">
    <property type="entry name" value="Pantoate-beta-alanine ligase, C-terminal domain"/>
    <property type="match status" value="1"/>
</dbReference>
<dbReference type="SUPFAM" id="SSF52374">
    <property type="entry name" value="Nucleotidylyl transferase"/>
    <property type="match status" value="1"/>
</dbReference>
<evidence type="ECO:0000313" key="17">
    <source>
        <dbReference type="Proteomes" id="UP000267900"/>
    </source>
</evidence>
<feature type="binding site" evidence="15">
    <location>
        <begin position="27"/>
        <end position="34"/>
    </location>
    <ligand>
        <name>ATP</name>
        <dbReference type="ChEBI" id="CHEBI:30616"/>
    </ligand>
</feature>
<feature type="binding site" evidence="15">
    <location>
        <position position="61"/>
    </location>
    <ligand>
        <name>beta-alanine</name>
        <dbReference type="ChEBI" id="CHEBI:57966"/>
    </ligand>
</feature>
<evidence type="ECO:0000256" key="15">
    <source>
        <dbReference type="HAMAP-Rule" id="MF_00158"/>
    </source>
</evidence>
<name>A0A3S9PKD2_STRLT</name>
<comment type="subunit">
    <text evidence="15">Homodimer.</text>
</comment>
<feature type="active site" description="Proton donor" evidence="15">
    <location>
        <position position="34"/>
    </location>
</feature>
<evidence type="ECO:0000256" key="10">
    <source>
        <dbReference type="ARBA" id="ARBA00022840"/>
    </source>
</evidence>
<dbReference type="GO" id="GO:0015940">
    <property type="term" value="P:pantothenate biosynthetic process"/>
    <property type="evidence" value="ECO:0007669"/>
    <property type="project" value="UniProtKB-UniRule"/>
</dbReference>
<keyword evidence="8 15" id="KW-0566">Pantothenate biosynthesis</keyword>
<evidence type="ECO:0000256" key="4">
    <source>
        <dbReference type="ARBA" id="ARBA00012219"/>
    </source>
</evidence>
<comment type="miscellaneous">
    <text evidence="15">The reaction proceeds by a bi uni uni bi ping pong mechanism.</text>
</comment>
<protein>
    <recommendedName>
        <fullName evidence="5 15">Pantothenate synthetase</fullName>
        <shortName evidence="15">PS</shortName>
        <ecNumber evidence="4 15">6.3.2.1</ecNumber>
    </recommendedName>
    <alternativeName>
        <fullName evidence="14 15">Pantoate--beta-alanine ligase</fullName>
    </alternativeName>
    <alternativeName>
        <fullName evidence="11 15">Pantoate-activating enzyme</fullName>
    </alternativeName>
</protein>
<dbReference type="InterPro" id="IPR014729">
    <property type="entry name" value="Rossmann-like_a/b/a_fold"/>
</dbReference>
<feature type="binding site" evidence="15">
    <location>
        <position position="154"/>
    </location>
    <ligand>
        <name>(R)-pantoate</name>
        <dbReference type="ChEBI" id="CHEBI:15980"/>
    </ligand>
</feature>
<keyword evidence="9 15" id="KW-0547">Nucleotide-binding</keyword>
<sequence length="288" mass="30738">MTTQLIRTAKELHSLPRGGRRAVVMTMGALHEGHATLVREARRLVGPEGQVVVTVFVNPLQFGAGEDLDRYPRTLDADLAIAAEADADFVFAPSVDEVYPGGEPQVRITAGPMGERLEGASRPGHFDGVLTVVGKLLHLTLPDVALFGQKDAQQLALIRRMARDLNFPVDIVGVPTVREGDNLALSSRNRYLSDADRATALELSRALLTAGTSAGKGAASVRRSAMVILDSAARMEPPLRLDYLALVDPSDFTEVPDDYSGEAILAVAAKVGTTRLIDNIPLTVGAAR</sequence>
<evidence type="ECO:0000256" key="14">
    <source>
        <dbReference type="ARBA" id="ARBA00077433"/>
    </source>
</evidence>
<dbReference type="GO" id="GO:0004592">
    <property type="term" value="F:pantoate-beta-alanine ligase activity"/>
    <property type="evidence" value="ECO:0007669"/>
    <property type="project" value="UniProtKB-UniRule"/>
</dbReference>
<gene>
    <name evidence="15" type="primary">panC</name>
    <name evidence="16" type="ORF">EKH77_17860</name>
</gene>
<comment type="pathway">
    <text evidence="2 15">Cofactor biosynthesis; (R)-pantothenate biosynthesis; (R)-pantothenate from (R)-pantoate and beta-alanine: step 1/1.</text>
</comment>
<dbReference type="Gene3D" id="3.40.50.620">
    <property type="entry name" value="HUPs"/>
    <property type="match status" value="1"/>
</dbReference>
<evidence type="ECO:0000256" key="6">
    <source>
        <dbReference type="ARBA" id="ARBA00022490"/>
    </source>
</evidence>
<dbReference type="PANTHER" id="PTHR21299:SF1">
    <property type="entry name" value="PANTOATE--BETA-ALANINE LIGASE"/>
    <property type="match status" value="1"/>
</dbReference>
<dbReference type="HAMAP" id="MF_00158">
    <property type="entry name" value="PanC"/>
    <property type="match status" value="1"/>
</dbReference>
<evidence type="ECO:0000256" key="11">
    <source>
        <dbReference type="ARBA" id="ARBA00032806"/>
    </source>
</evidence>
<dbReference type="Proteomes" id="UP000267900">
    <property type="component" value="Chromosome"/>
</dbReference>
<feature type="binding site" evidence="15">
    <location>
        <position position="177"/>
    </location>
    <ligand>
        <name>ATP</name>
        <dbReference type="ChEBI" id="CHEBI:30616"/>
    </ligand>
</feature>
<evidence type="ECO:0000256" key="5">
    <source>
        <dbReference type="ARBA" id="ARBA00014155"/>
    </source>
</evidence>
<dbReference type="CDD" id="cd00560">
    <property type="entry name" value="PanC"/>
    <property type="match status" value="1"/>
</dbReference>
<evidence type="ECO:0000256" key="2">
    <source>
        <dbReference type="ARBA" id="ARBA00004990"/>
    </source>
</evidence>
<comment type="similarity">
    <text evidence="3 15">Belongs to the pantothenate synthetase family.</text>
</comment>
<dbReference type="GO" id="GO:0005829">
    <property type="term" value="C:cytosol"/>
    <property type="evidence" value="ECO:0007669"/>
    <property type="project" value="TreeGrafter"/>
</dbReference>
<comment type="catalytic activity">
    <reaction evidence="12 15">
        <text>(R)-pantoate + beta-alanine + ATP = (R)-pantothenate + AMP + diphosphate + H(+)</text>
        <dbReference type="Rhea" id="RHEA:10912"/>
        <dbReference type="ChEBI" id="CHEBI:15378"/>
        <dbReference type="ChEBI" id="CHEBI:15980"/>
        <dbReference type="ChEBI" id="CHEBI:29032"/>
        <dbReference type="ChEBI" id="CHEBI:30616"/>
        <dbReference type="ChEBI" id="CHEBI:33019"/>
        <dbReference type="ChEBI" id="CHEBI:57966"/>
        <dbReference type="ChEBI" id="CHEBI:456215"/>
        <dbReference type="EC" id="6.3.2.1"/>
    </reaction>
</comment>
<dbReference type="UniPathway" id="UPA00028">
    <property type="reaction ID" value="UER00005"/>
</dbReference>
<dbReference type="Pfam" id="PF02569">
    <property type="entry name" value="Pantoate_ligase"/>
    <property type="match status" value="1"/>
</dbReference>
<comment type="function">
    <text evidence="13 15">Catalyzes the condensation of pantoate with beta-alanine in an ATP-dependent reaction via a pantoyl-adenylate intermediate.</text>
</comment>
<evidence type="ECO:0000313" key="16">
    <source>
        <dbReference type="EMBL" id="AZQ72840.1"/>
    </source>
</evidence>
<evidence type="ECO:0000256" key="3">
    <source>
        <dbReference type="ARBA" id="ARBA00009256"/>
    </source>
</evidence>
<dbReference type="OrthoDB" id="9773087at2"/>
<feature type="binding site" evidence="15">
    <location>
        <begin position="185"/>
        <end position="188"/>
    </location>
    <ligand>
        <name>ATP</name>
        <dbReference type="ChEBI" id="CHEBI:30616"/>
    </ligand>
</feature>
<dbReference type="NCBIfam" id="TIGR00018">
    <property type="entry name" value="panC"/>
    <property type="match status" value="1"/>
</dbReference>
<evidence type="ECO:0000256" key="12">
    <source>
        <dbReference type="ARBA" id="ARBA00048258"/>
    </source>
</evidence>
<dbReference type="RefSeq" id="WP_126915356.1">
    <property type="nucleotide sequence ID" value="NZ_CP034587.1"/>
</dbReference>
<evidence type="ECO:0000256" key="9">
    <source>
        <dbReference type="ARBA" id="ARBA00022741"/>
    </source>
</evidence>
<accession>A0A3S9PKD2</accession>
<dbReference type="AlphaFoldDB" id="A0A3S9PKD2"/>
<dbReference type="FunFam" id="3.40.50.620:FF:000114">
    <property type="entry name" value="Pantothenate synthetase"/>
    <property type="match status" value="1"/>
</dbReference>
<reference evidence="16 17" key="1">
    <citation type="submission" date="2018-12" db="EMBL/GenBank/DDBJ databases">
        <title>The whole draft genome of Streptomyce luteoverticillatus CGMCC 15060.</title>
        <authorList>
            <person name="Feng Z."/>
            <person name="Chen G."/>
            <person name="Zhang J."/>
            <person name="Zhu H."/>
            <person name="Yu X."/>
            <person name="Zhang W."/>
            <person name="Zhang X."/>
        </authorList>
    </citation>
    <scope>NUCLEOTIDE SEQUENCE [LARGE SCALE GENOMIC DNA]</scope>
    <source>
        <strain evidence="16 17">CGMCC 15060</strain>
    </source>
</reference>
<dbReference type="EC" id="6.3.2.1" evidence="4 15"/>
<dbReference type="GO" id="GO:0005524">
    <property type="term" value="F:ATP binding"/>
    <property type="evidence" value="ECO:0007669"/>
    <property type="project" value="UniProtKB-KW"/>
</dbReference>
<organism evidence="16 17">
    <name type="scientific">Streptomyces luteoverticillatus</name>
    <name type="common">Streptoverticillium luteoverticillatus</name>
    <dbReference type="NCBI Taxonomy" id="66425"/>
    <lineage>
        <taxon>Bacteria</taxon>
        <taxon>Bacillati</taxon>
        <taxon>Actinomycetota</taxon>
        <taxon>Actinomycetes</taxon>
        <taxon>Kitasatosporales</taxon>
        <taxon>Streptomycetaceae</taxon>
        <taxon>Streptomyces</taxon>
    </lineage>
</organism>
<evidence type="ECO:0000256" key="7">
    <source>
        <dbReference type="ARBA" id="ARBA00022598"/>
    </source>
</evidence>
<dbReference type="InterPro" id="IPR042176">
    <property type="entry name" value="Pantoate_ligase_C"/>
</dbReference>
<keyword evidence="10 15" id="KW-0067">ATP-binding</keyword>
<feature type="binding site" evidence="15">
    <location>
        <begin position="148"/>
        <end position="151"/>
    </location>
    <ligand>
        <name>ATP</name>
        <dbReference type="ChEBI" id="CHEBI:30616"/>
    </ligand>
</feature>
<comment type="subcellular location">
    <subcellularLocation>
        <location evidence="1 15">Cytoplasm</location>
    </subcellularLocation>
</comment>
<proteinExistence type="inferred from homology"/>
<dbReference type="InterPro" id="IPR003721">
    <property type="entry name" value="Pantoate_ligase"/>
</dbReference>
<keyword evidence="7 15" id="KW-0436">Ligase</keyword>
<keyword evidence="6 15" id="KW-0963">Cytoplasm</keyword>
<evidence type="ECO:0000256" key="1">
    <source>
        <dbReference type="ARBA" id="ARBA00004496"/>
    </source>
</evidence>
<evidence type="ECO:0000256" key="13">
    <source>
        <dbReference type="ARBA" id="ARBA00055042"/>
    </source>
</evidence>
<evidence type="ECO:0000256" key="8">
    <source>
        <dbReference type="ARBA" id="ARBA00022655"/>
    </source>
</evidence>
<dbReference type="PANTHER" id="PTHR21299">
    <property type="entry name" value="CYTIDYLATE KINASE/PANTOATE-BETA-ALANINE LIGASE"/>
    <property type="match status" value="1"/>
</dbReference>
<dbReference type="EMBL" id="CP034587">
    <property type="protein sequence ID" value="AZQ72840.1"/>
    <property type="molecule type" value="Genomic_DNA"/>
</dbReference>